<dbReference type="InterPro" id="IPR035906">
    <property type="entry name" value="MetI-like_sf"/>
</dbReference>
<evidence type="ECO:0000259" key="8">
    <source>
        <dbReference type="PROSITE" id="PS50928"/>
    </source>
</evidence>
<evidence type="ECO:0000256" key="5">
    <source>
        <dbReference type="ARBA" id="ARBA00022989"/>
    </source>
</evidence>
<dbReference type="InterPro" id="IPR045621">
    <property type="entry name" value="BPD_transp_1_N"/>
</dbReference>
<gene>
    <name evidence="9" type="ORF">RJ53_08720</name>
</gene>
<evidence type="ECO:0000256" key="2">
    <source>
        <dbReference type="ARBA" id="ARBA00022448"/>
    </source>
</evidence>
<comment type="caution">
    <text evidence="9">The sequence shown here is derived from an EMBL/GenBank/DDBJ whole genome shotgun (WGS) entry which is preliminary data.</text>
</comment>
<dbReference type="PANTHER" id="PTHR43376">
    <property type="entry name" value="OLIGOPEPTIDE TRANSPORT SYSTEM PERMEASE PROTEIN"/>
    <property type="match status" value="1"/>
</dbReference>
<dbReference type="Pfam" id="PF19300">
    <property type="entry name" value="BPD_transp_1_N"/>
    <property type="match status" value="1"/>
</dbReference>
<dbReference type="RefSeq" id="WP_211531277.1">
    <property type="nucleotide sequence ID" value="NZ_JWHL01000014.1"/>
</dbReference>
<evidence type="ECO:0000313" key="9">
    <source>
        <dbReference type="EMBL" id="MBR1369565.1"/>
    </source>
</evidence>
<dbReference type="PROSITE" id="PS50928">
    <property type="entry name" value="ABC_TM1"/>
    <property type="match status" value="1"/>
</dbReference>
<dbReference type="Pfam" id="PF00528">
    <property type="entry name" value="BPD_transp_1"/>
    <property type="match status" value="1"/>
</dbReference>
<evidence type="ECO:0000256" key="6">
    <source>
        <dbReference type="ARBA" id="ARBA00023136"/>
    </source>
</evidence>
<dbReference type="Proteomes" id="UP000730161">
    <property type="component" value="Unassembled WGS sequence"/>
</dbReference>
<dbReference type="CDD" id="cd06261">
    <property type="entry name" value="TM_PBP2"/>
    <property type="match status" value="1"/>
</dbReference>
<comment type="similarity">
    <text evidence="7">Belongs to the binding-protein-dependent transport system permease family.</text>
</comment>
<dbReference type="EMBL" id="JWHL01000014">
    <property type="protein sequence ID" value="MBR1369565.1"/>
    <property type="molecule type" value="Genomic_DNA"/>
</dbReference>
<comment type="subcellular location">
    <subcellularLocation>
        <location evidence="1 7">Cell membrane</location>
        <topology evidence="1 7">Multi-pass membrane protein</topology>
    </subcellularLocation>
</comment>
<dbReference type="GO" id="GO:0055085">
    <property type="term" value="P:transmembrane transport"/>
    <property type="evidence" value="ECO:0007669"/>
    <property type="project" value="InterPro"/>
</dbReference>
<sequence length="315" mass="34708">MHAIIYRWPRYLISLFLIITLNFALPRMMPGDPIANLIGESAYVSEATIQEITQSLGLDRPLHEQFTLYLQSLASLDLGYSYLLHAEVSSIIIERMIWTLGFVGIATLIGVILGVLLGAAAGMNRSQKSSQLWTYGSIAISSTPPYFLGLIALSIFSFHFGLFPLKGAPATGGILTWLHHLALPIAVLALFIAARNCLIMRGSVIQELHEHYPLYAKAKGLTDRMVLRRHILKNASLPVITQIALDIGFIFSGALFIEIVFSMPGMGMLIYDAVLSRDYPILEGCLLVIAIMVILANIAADILYGIIDPRIRRGE</sequence>
<evidence type="ECO:0000256" key="7">
    <source>
        <dbReference type="RuleBase" id="RU363032"/>
    </source>
</evidence>
<dbReference type="AlphaFoldDB" id="A0A8J8B4P5"/>
<dbReference type="PANTHER" id="PTHR43376:SF1">
    <property type="entry name" value="OLIGOPEPTIDE TRANSPORT SYSTEM PERMEASE PROTEIN"/>
    <property type="match status" value="1"/>
</dbReference>
<dbReference type="InterPro" id="IPR000515">
    <property type="entry name" value="MetI-like"/>
</dbReference>
<accession>A0A8J8B4P5</accession>
<feature type="transmembrane region" description="Helical" evidence="7">
    <location>
        <begin position="132"/>
        <end position="162"/>
    </location>
</feature>
<keyword evidence="5 7" id="KW-1133">Transmembrane helix</keyword>
<evidence type="ECO:0000256" key="3">
    <source>
        <dbReference type="ARBA" id="ARBA00022475"/>
    </source>
</evidence>
<dbReference type="GO" id="GO:0005886">
    <property type="term" value="C:plasma membrane"/>
    <property type="evidence" value="ECO:0007669"/>
    <property type="project" value="UniProtKB-SubCell"/>
</dbReference>
<proteinExistence type="inferred from homology"/>
<protein>
    <submittedName>
        <fullName evidence="9">Peptide ABC transporter permease</fullName>
    </submittedName>
</protein>
<feature type="transmembrane region" description="Helical" evidence="7">
    <location>
        <begin position="235"/>
        <end position="261"/>
    </location>
</feature>
<feature type="transmembrane region" description="Helical" evidence="7">
    <location>
        <begin position="97"/>
        <end position="120"/>
    </location>
</feature>
<feature type="transmembrane region" description="Helical" evidence="7">
    <location>
        <begin position="12"/>
        <end position="29"/>
    </location>
</feature>
<feature type="transmembrane region" description="Helical" evidence="7">
    <location>
        <begin position="281"/>
        <end position="307"/>
    </location>
</feature>
<dbReference type="Gene3D" id="1.10.3720.10">
    <property type="entry name" value="MetI-like"/>
    <property type="match status" value="1"/>
</dbReference>
<keyword evidence="2 7" id="KW-0813">Transport</keyword>
<name>A0A8J8B4P5_9EURY</name>
<evidence type="ECO:0000256" key="1">
    <source>
        <dbReference type="ARBA" id="ARBA00004651"/>
    </source>
</evidence>
<keyword evidence="3" id="KW-1003">Cell membrane</keyword>
<keyword evidence="10" id="KW-1185">Reference proteome</keyword>
<evidence type="ECO:0000313" key="10">
    <source>
        <dbReference type="Proteomes" id="UP000730161"/>
    </source>
</evidence>
<keyword evidence="6 7" id="KW-0472">Membrane</keyword>
<organism evidence="9 10">
    <name type="scientific">Methanocalculus chunghsingensis</name>
    <dbReference type="NCBI Taxonomy" id="156457"/>
    <lineage>
        <taxon>Archaea</taxon>
        <taxon>Methanobacteriati</taxon>
        <taxon>Methanobacteriota</taxon>
        <taxon>Stenosarchaea group</taxon>
        <taxon>Methanomicrobia</taxon>
        <taxon>Methanomicrobiales</taxon>
        <taxon>Methanocalculaceae</taxon>
        <taxon>Methanocalculus</taxon>
    </lineage>
</organism>
<dbReference type="OrthoDB" id="44105at2157"/>
<evidence type="ECO:0000256" key="4">
    <source>
        <dbReference type="ARBA" id="ARBA00022692"/>
    </source>
</evidence>
<dbReference type="SUPFAM" id="SSF161098">
    <property type="entry name" value="MetI-like"/>
    <property type="match status" value="1"/>
</dbReference>
<keyword evidence="4 7" id="KW-0812">Transmembrane</keyword>
<feature type="transmembrane region" description="Helical" evidence="7">
    <location>
        <begin position="174"/>
        <end position="194"/>
    </location>
</feature>
<feature type="domain" description="ABC transmembrane type-1" evidence="8">
    <location>
        <begin position="96"/>
        <end position="304"/>
    </location>
</feature>
<reference evidence="9" key="1">
    <citation type="submission" date="2014-12" db="EMBL/GenBank/DDBJ databases">
        <authorList>
            <person name="Huang H.-H."/>
            <person name="Chen S.-C."/>
            <person name="Lai M.-C."/>
        </authorList>
    </citation>
    <scope>NUCLEOTIDE SEQUENCE</scope>
    <source>
        <strain evidence="9">K1F9705b</strain>
    </source>
</reference>